<name>G4Z4X8_PHYSP</name>
<dbReference type="RefSeq" id="XP_009525024.1">
    <property type="nucleotide sequence ID" value="XM_009526729.1"/>
</dbReference>
<dbReference type="EMBL" id="JH159153">
    <property type="protein sequence ID" value="EGZ22307.1"/>
    <property type="molecule type" value="Genomic_DNA"/>
</dbReference>
<accession>G4Z4X8</accession>
<dbReference type="AlphaFoldDB" id="G4Z4X8"/>
<evidence type="ECO:0000313" key="2">
    <source>
        <dbReference type="Proteomes" id="UP000002640"/>
    </source>
</evidence>
<dbReference type="GeneID" id="20656424"/>
<dbReference type="KEGG" id="psoj:PHYSODRAFT_489423"/>
<sequence>MLFSFLGSTIAASNLDFIGYIELYSKTQYERTFSILKITYASQCYSLACDDLDNQAASVAWNQLPNSTSDTLIFYSEANCTGHKASVRLDNPRRGVPDLT</sequence>
<keyword evidence="2" id="KW-1185">Reference proteome</keyword>
<reference evidence="1 2" key="1">
    <citation type="journal article" date="2006" name="Science">
        <title>Phytophthora genome sequences uncover evolutionary origins and mechanisms of pathogenesis.</title>
        <authorList>
            <person name="Tyler B.M."/>
            <person name="Tripathy S."/>
            <person name="Zhang X."/>
            <person name="Dehal P."/>
            <person name="Jiang R.H."/>
            <person name="Aerts A."/>
            <person name="Arredondo F.D."/>
            <person name="Baxter L."/>
            <person name="Bensasson D."/>
            <person name="Beynon J.L."/>
            <person name="Chapman J."/>
            <person name="Damasceno C.M."/>
            <person name="Dorrance A.E."/>
            <person name="Dou D."/>
            <person name="Dickerman A.W."/>
            <person name="Dubchak I.L."/>
            <person name="Garbelotto M."/>
            <person name="Gijzen M."/>
            <person name="Gordon S.G."/>
            <person name="Govers F."/>
            <person name="Grunwald N.J."/>
            <person name="Huang W."/>
            <person name="Ivors K.L."/>
            <person name="Jones R.W."/>
            <person name="Kamoun S."/>
            <person name="Krampis K."/>
            <person name="Lamour K.H."/>
            <person name="Lee M.K."/>
            <person name="McDonald W.H."/>
            <person name="Medina M."/>
            <person name="Meijer H.J."/>
            <person name="Nordberg E.K."/>
            <person name="Maclean D.J."/>
            <person name="Ospina-Giraldo M.D."/>
            <person name="Morris P.F."/>
            <person name="Phuntumart V."/>
            <person name="Putnam N.H."/>
            <person name="Rash S."/>
            <person name="Rose J.K."/>
            <person name="Sakihama Y."/>
            <person name="Salamov A.A."/>
            <person name="Savidor A."/>
            <person name="Scheuring C.F."/>
            <person name="Smith B.M."/>
            <person name="Sobral B.W."/>
            <person name="Terry A."/>
            <person name="Torto-Alalibo T.A."/>
            <person name="Win J."/>
            <person name="Xu Z."/>
            <person name="Zhang H."/>
            <person name="Grigoriev I.V."/>
            <person name="Rokhsar D.S."/>
            <person name="Boore J.L."/>
        </authorList>
    </citation>
    <scope>NUCLEOTIDE SEQUENCE [LARGE SCALE GENOMIC DNA]</scope>
    <source>
        <strain evidence="1 2">P6497</strain>
    </source>
</reference>
<organism evidence="1 2">
    <name type="scientific">Phytophthora sojae (strain P6497)</name>
    <name type="common">Soybean stem and root rot agent</name>
    <name type="synonym">Phytophthora megasperma f. sp. glycines</name>
    <dbReference type="NCBI Taxonomy" id="1094619"/>
    <lineage>
        <taxon>Eukaryota</taxon>
        <taxon>Sar</taxon>
        <taxon>Stramenopiles</taxon>
        <taxon>Oomycota</taxon>
        <taxon>Peronosporomycetes</taxon>
        <taxon>Peronosporales</taxon>
        <taxon>Peronosporaceae</taxon>
        <taxon>Phytophthora</taxon>
    </lineage>
</organism>
<evidence type="ECO:0000313" key="1">
    <source>
        <dbReference type="EMBL" id="EGZ22307.1"/>
    </source>
</evidence>
<proteinExistence type="predicted"/>
<protein>
    <submittedName>
        <fullName evidence="1">Uncharacterized protein</fullName>
    </submittedName>
</protein>
<dbReference type="Proteomes" id="UP000002640">
    <property type="component" value="Unassembled WGS sequence"/>
</dbReference>
<dbReference type="InParanoid" id="G4Z4X8"/>
<gene>
    <name evidence="1" type="ORF">PHYSODRAFT_489423</name>
</gene>